<evidence type="ECO:0000313" key="10">
    <source>
        <dbReference type="RefSeq" id="XP_013783950.1"/>
    </source>
</evidence>
<evidence type="ECO:0000256" key="3">
    <source>
        <dbReference type="ARBA" id="ARBA00022980"/>
    </source>
</evidence>
<evidence type="ECO:0000256" key="5">
    <source>
        <dbReference type="ARBA" id="ARBA00023274"/>
    </source>
</evidence>
<dbReference type="Pfam" id="PF05047">
    <property type="entry name" value="L51_S25_CI-B8"/>
    <property type="match status" value="1"/>
</dbReference>
<evidence type="ECO:0000256" key="2">
    <source>
        <dbReference type="ARBA" id="ARBA00006073"/>
    </source>
</evidence>
<keyword evidence="3" id="KW-0689">Ribosomal protein</keyword>
<dbReference type="PANTHER" id="PTHR21396:SF2">
    <property type="entry name" value="LARGE RIBOSOMAL SUBUNIT PROTEIN ML43"/>
    <property type="match status" value="1"/>
</dbReference>
<dbReference type="SUPFAM" id="SSF52833">
    <property type="entry name" value="Thioredoxin-like"/>
    <property type="match status" value="1"/>
</dbReference>
<accession>A0ABM1BKR5</accession>
<dbReference type="Proteomes" id="UP000694941">
    <property type="component" value="Unplaced"/>
</dbReference>
<keyword evidence="4" id="KW-0496">Mitochondrion</keyword>
<evidence type="ECO:0000313" key="9">
    <source>
        <dbReference type="Proteomes" id="UP000694941"/>
    </source>
</evidence>
<dbReference type="GeneID" id="106468092"/>
<name>A0ABM1BKR5_LIMPO</name>
<evidence type="ECO:0000256" key="1">
    <source>
        <dbReference type="ARBA" id="ARBA00004173"/>
    </source>
</evidence>
<evidence type="ECO:0000256" key="6">
    <source>
        <dbReference type="ARBA" id="ARBA00035188"/>
    </source>
</evidence>
<reference evidence="10" key="1">
    <citation type="submission" date="2025-08" db="UniProtKB">
        <authorList>
            <consortium name="RefSeq"/>
        </authorList>
    </citation>
    <scope>IDENTIFICATION</scope>
    <source>
        <tissue evidence="10">Muscle</tissue>
    </source>
</reference>
<dbReference type="InterPro" id="IPR036249">
    <property type="entry name" value="Thioredoxin-like_sf"/>
</dbReference>
<comment type="subcellular location">
    <subcellularLocation>
        <location evidence="1">Mitochondrion</location>
    </subcellularLocation>
</comment>
<comment type="similarity">
    <text evidence="2">Belongs to the mitochondrion-specific ribosomal protein mL43 family.</text>
</comment>
<dbReference type="InterPro" id="IPR039927">
    <property type="entry name" value="Ribosomal_mL43"/>
</dbReference>
<protein>
    <recommendedName>
        <fullName evidence="6">Large ribosomal subunit protein mL43</fullName>
    </recommendedName>
</protein>
<evidence type="ECO:0000256" key="4">
    <source>
        <dbReference type="ARBA" id="ARBA00023128"/>
    </source>
</evidence>
<dbReference type="SMART" id="SM00916">
    <property type="entry name" value="L51_S25_CI-B8"/>
    <property type="match status" value="1"/>
</dbReference>
<keyword evidence="5" id="KW-0687">Ribonucleoprotein</keyword>
<dbReference type="PANTHER" id="PTHR21396">
    <property type="entry name" value="39S RIBOSOMAL PROTEIN L43"/>
    <property type="match status" value="1"/>
</dbReference>
<evidence type="ECO:0000259" key="8">
    <source>
        <dbReference type="SMART" id="SM00916"/>
    </source>
</evidence>
<sequence>MSHRHLFLQSGFIKTNLQNGVGRFVNQLQRINLIFCKSSGSSKGVREFIETDLVDFARANPGTVVYLKPRRHRGTYMCAEYLNGHKDYITCNNFTRDEVRKWLEYMKNKSGFPIIRLRKHWHTDHPSIQGIWNPFTHKPSYLNVTTFPEKERSEYQPLMPSATEQLLQIAEQVGFLDNSNTNNTTTTTRNTENIPPPLNMSDEK</sequence>
<proteinExistence type="inferred from homology"/>
<feature type="compositionally biased region" description="Low complexity" evidence="7">
    <location>
        <begin position="178"/>
        <end position="193"/>
    </location>
</feature>
<feature type="region of interest" description="Disordered" evidence="7">
    <location>
        <begin position="176"/>
        <end position="204"/>
    </location>
</feature>
<dbReference type="InterPro" id="IPR007741">
    <property type="entry name" value="Ribosomal_mL43/mS25/NADH_DH"/>
</dbReference>
<evidence type="ECO:0000256" key="7">
    <source>
        <dbReference type="SAM" id="MobiDB-lite"/>
    </source>
</evidence>
<dbReference type="Gene3D" id="3.40.30.10">
    <property type="entry name" value="Glutaredoxin"/>
    <property type="match status" value="1"/>
</dbReference>
<keyword evidence="9" id="KW-1185">Reference proteome</keyword>
<feature type="domain" description="Ribosomal protein/NADH dehydrogenase" evidence="8">
    <location>
        <begin position="37"/>
        <end position="110"/>
    </location>
</feature>
<gene>
    <name evidence="10" type="primary">LOC106468092</name>
</gene>
<dbReference type="RefSeq" id="XP_013783950.1">
    <property type="nucleotide sequence ID" value="XM_013928496.2"/>
</dbReference>
<organism evidence="9 10">
    <name type="scientific">Limulus polyphemus</name>
    <name type="common">Atlantic horseshoe crab</name>
    <dbReference type="NCBI Taxonomy" id="6850"/>
    <lineage>
        <taxon>Eukaryota</taxon>
        <taxon>Metazoa</taxon>
        <taxon>Ecdysozoa</taxon>
        <taxon>Arthropoda</taxon>
        <taxon>Chelicerata</taxon>
        <taxon>Merostomata</taxon>
        <taxon>Xiphosura</taxon>
        <taxon>Limulidae</taxon>
        <taxon>Limulus</taxon>
    </lineage>
</organism>